<dbReference type="Proteomes" id="UP000306477">
    <property type="component" value="Unassembled WGS sequence"/>
</dbReference>
<evidence type="ECO:0000313" key="6">
    <source>
        <dbReference type="Proteomes" id="UP000306477"/>
    </source>
</evidence>
<dbReference type="GO" id="GO:0016020">
    <property type="term" value="C:membrane"/>
    <property type="evidence" value="ECO:0007669"/>
    <property type="project" value="UniProtKB-SubCell"/>
</dbReference>
<keyword evidence="3" id="KW-0050">Antiport</keyword>
<keyword evidence="3" id="KW-0813">Transport</keyword>
<keyword evidence="4" id="KW-0472">Membrane</keyword>
<dbReference type="RefSeq" id="WP_136381014.1">
    <property type="nucleotide sequence ID" value="NZ_SLUB01000044.1"/>
</dbReference>
<reference evidence="5 6" key="1">
    <citation type="journal article" date="2019" name="Indoor Air">
        <title>Impacts of indoor surface finishes on bacterial viability.</title>
        <authorList>
            <person name="Hu J."/>
            <person name="Maamar S.B."/>
            <person name="Glawe A.J."/>
            <person name="Gottel N."/>
            <person name="Gilbert J.A."/>
            <person name="Hartmann E.M."/>
        </authorList>
    </citation>
    <scope>NUCLEOTIDE SEQUENCE [LARGE SCALE GENOMIC DNA]</scope>
    <source>
        <strain evidence="5 6">AF060A6</strain>
    </source>
</reference>
<keyword evidence="4" id="KW-1133">Transmembrane helix</keyword>
<keyword evidence="4" id="KW-0812">Transmembrane</keyword>
<comment type="caution">
    <text evidence="5">The sequence shown here is derived from an EMBL/GenBank/DDBJ whole genome shotgun (WGS) entry which is preliminary data.</text>
</comment>
<dbReference type="AlphaFoldDB" id="A0A4S3PM30"/>
<dbReference type="InterPro" id="IPR005133">
    <property type="entry name" value="PhaG_MnhG_YufB"/>
</dbReference>
<name>A0A4S3PM30_9BACI</name>
<comment type="similarity">
    <text evidence="2">Belongs to the CPA3 antiporters (TC 2.A.63) subunit G family.</text>
</comment>
<dbReference type="STRING" id="1033734.GCA_000285535_02927"/>
<gene>
    <name evidence="5" type="ORF">E1I69_18345</name>
</gene>
<dbReference type="NCBIfam" id="NF009314">
    <property type="entry name" value="PRK12674.1-2"/>
    <property type="match status" value="1"/>
</dbReference>
<accession>A0A4S3PM30</accession>
<dbReference type="OrthoDB" id="9806575at2"/>
<feature type="transmembrane region" description="Helical" evidence="4">
    <location>
        <begin position="13"/>
        <end position="34"/>
    </location>
</feature>
<dbReference type="EMBL" id="SLUB01000044">
    <property type="protein sequence ID" value="THE10567.1"/>
    <property type="molecule type" value="Genomic_DNA"/>
</dbReference>
<evidence type="ECO:0000256" key="4">
    <source>
        <dbReference type="SAM" id="Phobius"/>
    </source>
</evidence>
<dbReference type="PANTHER" id="PTHR34703">
    <property type="entry name" value="ANTIPORTER SUBUNIT MNHG2-RELATED"/>
    <property type="match status" value="1"/>
</dbReference>
<dbReference type="PANTHER" id="PTHR34703:SF1">
    <property type="entry name" value="ANTIPORTER SUBUNIT MNHG2-RELATED"/>
    <property type="match status" value="1"/>
</dbReference>
<sequence length="125" mass="13683">MSDVNNPIEVLEVIAAISILVGTIFSFFSAVGLIRLPDLYSRAHAASKSSTMGVLFTLVGTFLFFIMEGTFSIRLFLGIFFVFLTAPVAAHVIVRSAYRSKVPLAPQSVQDDLKGIIEIEGEREQ</sequence>
<dbReference type="GO" id="GO:0015385">
    <property type="term" value="F:sodium:proton antiporter activity"/>
    <property type="evidence" value="ECO:0007669"/>
    <property type="project" value="TreeGrafter"/>
</dbReference>
<organism evidence="5 6">
    <name type="scientific">Bacillus timonensis</name>
    <dbReference type="NCBI Taxonomy" id="1033734"/>
    <lineage>
        <taxon>Bacteria</taxon>
        <taxon>Bacillati</taxon>
        <taxon>Bacillota</taxon>
        <taxon>Bacilli</taxon>
        <taxon>Bacillales</taxon>
        <taxon>Bacillaceae</taxon>
        <taxon>Bacillus</taxon>
    </lineage>
</organism>
<dbReference type="NCBIfam" id="TIGR01300">
    <property type="entry name" value="CPA3_mnhG_phaG"/>
    <property type="match status" value="1"/>
</dbReference>
<feature type="transmembrane region" description="Helical" evidence="4">
    <location>
        <begin position="46"/>
        <end position="67"/>
    </location>
</feature>
<keyword evidence="6" id="KW-1185">Reference proteome</keyword>
<evidence type="ECO:0000256" key="1">
    <source>
        <dbReference type="ARBA" id="ARBA00004141"/>
    </source>
</evidence>
<evidence type="ECO:0000256" key="2">
    <source>
        <dbReference type="ARBA" id="ARBA00008404"/>
    </source>
</evidence>
<feature type="transmembrane region" description="Helical" evidence="4">
    <location>
        <begin position="73"/>
        <end position="94"/>
    </location>
</feature>
<dbReference type="Pfam" id="PF03334">
    <property type="entry name" value="PhaG_MnhG_YufB"/>
    <property type="match status" value="1"/>
</dbReference>
<protein>
    <submittedName>
        <fullName evidence="5">Na+/H+ antiporter subunit G</fullName>
    </submittedName>
</protein>
<comment type="subcellular location">
    <subcellularLocation>
        <location evidence="1">Membrane</location>
        <topology evidence="1">Multi-pass membrane protein</topology>
    </subcellularLocation>
</comment>
<evidence type="ECO:0000313" key="5">
    <source>
        <dbReference type="EMBL" id="THE10567.1"/>
    </source>
</evidence>
<evidence type="ECO:0000256" key="3">
    <source>
        <dbReference type="ARBA" id="ARBA00022449"/>
    </source>
</evidence>
<proteinExistence type="inferred from homology"/>